<sequence>MLDTWHHELHTTPGLVLNDVQLEEVGRSALLFFYIIGKDARPAPDQVSTAPIMMASDRCCVNSVPVGSPPYMCHAPHGVPYAWIDDVQRRTRIGFDQPEVVIQGAQPLRGTNGWRSTALDEARRVQKGQDFRGRAPTLDIVPAEERRLVLERERHGASLYTIVE</sequence>
<dbReference type="EMBL" id="JARKIE010000016">
    <property type="protein sequence ID" value="KAJ7701845.1"/>
    <property type="molecule type" value="Genomic_DNA"/>
</dbReference>
<protein>
    <submittedName>
        <fullName evidence="1">Uncharacterized protein</fullName>
    </submittedName>
</protein>
<keyword evidence="2" id="KW-1185">Reference proteome</keyword>
<gene>
    <name evidence="1" type="ORF">B0H17DRAFT_1128067</name>
</gene>
<dbReference type="AlphaFoldDB" id="A0AAD7DZS3"/>
<evidence type="ECO:0000313" key="2">
    <source>
        <dbReference type="Proteomes" id="UP001221757"/>
    </source>
</evidence>
<reference evidence="1" key="1">
    <citation type="submission" date="2023-03" db="EMBL/GenBank/DDBJ databases">
        <title>Massive genome expansion in bonnet fungi (Mycena s.s.) driven by repeated elements and novel gene families across ecological guilds.</title>
        <authorList>
            <consortium name="Lawrence Berkeley National Laboratory"/>
            <person name="Harder C.B."/>
            <person name="Miyauchi S."/>
            <person name="Viragh M."/>
            <person name="Kuo A."/>
            <person name="Thoen E."/>
            <person name="Andreopoulos B."/>
            <person name="Lu D."/>
            <person name="Skrede I."/>
            <person name="Drula E."/>
            <person name="Henrissat B."/>
            <person name="Morin E."/>
            <person name="Kohler A."/>
            <person name="Barry K."/>
            <person name="LaButti K."/>
            <person name="Morin E."/>
            <person name="Salamov A."/>
            <person name="Lipzen A."/>
            <person name="Mereny Z."/>
            <person name="Hegedus B."/>
            <person name="Baldrian P."/>
            <person name="Stursova M."/>
            <person name="Weitz H."/>
            <person name="Taylor A."/>
            <person name="Grigoriev I.V."/>
            <person name="Nagy L.G."/>
            <person name="Martin F."/>
            <person name="Kauserud H."/>
        </authorList>
    </citation>
    <scope>NUCLEOTIDE SEQUENCE</scope>
    <source>
        <strain evidence="1">CBHHK067</strain>
    </source>
</reference>
<proteinExistence type="predicted"/>
<name>A0AAD7DZS3_MYCRO</name>
<organism evidence="1 2">
    <name type="scientific">Mycena rosella</name>
    <name type="common">Pink bonnet</name>
    <name type="synonym">Agaricus rosellus</name>
    <dbReference type="NCBI Taxonomy" id="1033263"/>
    <lineage>
        <taxon>Eukaryota</taxon>
        <taxon>Fungi</taxon>
        <taxon>Dikarya</taxon>
        <taxon>Basidiomycota</taxon>
        <taxon>Agaricomycotina</taxon>
        <taxon>Agaricomycetes</taxon>
        <taxon>Agaricomycetidae</taxon>
        <taxon>Agaricales</taxon>
        <taxon>Marasmiineae</taxon>
        <taxon>Mycenaceae</taxon>
        <taxon>Mycena</taxon>
    </lineage>
</organism>
<evidence type="ECO:0000313" key="1">
    <source>
        <dbReference type="EMBL" id="KAJ7701845.1"/>
    </source>
</evidence>
<comment type="caution">
    <text evidence="1">The sequence shown here is derived from an EMBL/GenBank/DDBJ whole genome shotgun (WGS) entry which is preliminary data.</text>
</comment>
<dbReference type="Proteomes" id="UP001221757">
    <property type="component" value="Unassembled WGS sequence"/>
</dbReference>
<accession>A0AAD7DZS3</accession>